<feature type="domain" description="Solute-binding protein family 3/N-terminal" evidence="3">
    <location>
        <begin position="36"/>
        <end position="268"/>
    </location>
</feature>
<keyword evidence="1 2" id="KW-0732">Signal</keyword>
<dbReference type="SUPFAM" id="SSF53850">
    <property type="entry name" value="Periplasmic binding protein-like II"/>
    <property type="match status" value="1"/>
</dbReference>
<evidence type="ECO:0000259" key="3">
    <source>
        <dbReference type="SMART" id="SM00062"/>
    </source>
</evidence>
<dbReference type="Gene3D" id="3.40.190.10">
    <property type="entry name" value="Periplasmic binding protein-like II"/>
    <property type="match status" value="2"/>
</dbReference>
<gene>
    <name evidence="4" type="ORF">CDV49_10475</name>
</gene>
<evidence type="ECO:0000256" key="2">
    <source>
        <dbReference type="SAM" id="SignalP"/>
    </source>
</evidence>
<sequence>MTIGTWMKAAAVAAALTAPGVALAQSTWEQIQSTKKVRLGCAQSVPWCFKDLSGTTDGVSVTSNGSVYRGVAVAIGKYIADSMGVELAIVDTTWGNAVAGLQANQYDFMFQLDATPERALSIDFAGPVMWYPVALVVKDDFAPTTWAELSDPKYRLAAPAGTTFVDVISEKAPAATLATFQQSSEAIAAFQSGRVDGAASTGPMADVTRLRLKSGKTLVPKPVVARPSSAGIRKETDERWKNFLQVAVTYAYDTGTTDKLYRDFLAWRGLDPATAVSTRREDLMR</sequence>
<dbReference type="SMART" id="SM00062">
    <property type="entry name" value="PBPb"/>
    <property type="match status" value="1"/>
</dbReference>
<dbReference type="PANTHER" id="PTHR35936">
    <property type="entry name" value="MEMBRANE-BOUND LYTIC MUREIN TRANSGLYCOSYLASE F"/>
    <property type="match status" value="1"/>
</dbReference>
<dbReference type="RefSeq" id="WP_088215480.1">
    <property type="nucleotide sequence ID" value="NZ_NIPW01000015.1"/>
</dbReference>
<name>A0A212ABC4_9RHOB</name>
<accession>A0A212ABC4</accession>
<comment type="caution">
    <text evidence="4">The sequence shown here is derived from an EMBL/GenBank/DDBJ whole genome shotgun (WGS) entry which is preliminary data.</text>
</comment>
<dbReference type="AlphaFoldDB" id="A0A212ABC4"/>
<feature type="chain" id="PRO_5012871727" description="Solute-binding protein family 3/N-terminal domain-containing protein" evidence="2">
    <location>
        <begin position="25"/>
        <end position="285"/>
    </location>
</feature>
<keyword evidence="5" id="KW-1185">Reference proteome</keyword>
<dbReference type="Proteomes" id="UP000196878">
    <property type="component" value="Unassembled WGS sequence"/>
</dbReference>
<evidence type="ECO:0000313" key="5">
    <source>
        <dbReference type="Proteomes" id="UP000196878"/>
    </source>
</evidence>
<evidence type="ECO:0000256" key="1">
    <source>
        <dbReference type="ARBA" id="ARBA00022729"/>
    </source>
</evidence>
<dbReference type="InterPro" id="IPR001638">
    <property type="entry name" value="Solute-binding_3/MltF_N"/>
</dbReference>
<reference evidence="4 5" key="1">
    <citation type="submission" date="2016-12" db="EMBL/GenBank/DDBJ databases">
        <title>Comparison of Traditional DNA-DNA Hybridization with In Silico Genomic Analysis.</title>
        <authorList>
            <person name="Nicholson A.C."/>
            <person name="Humrighouse B.W."/>
            <person name="Graziano J."/>
            <person name="Lasker B."/>
            <person name="Whitney A.M."/>
            <person name="Mcquiston J.R."/>
        </authorList>
    </citation>
    <scope>NUCLEOTIDE SEQUENCE [LARGE SCALE GENOMIC DNA]</scope>
    <source>
        <strain evidence="4 5">H2240</strain>
    </source>
</reference>
<dbReference type="Pfam" id="PF00497">
    <property type="entry name" value="SBP_bac_3"/>
    <property type="match status" value="1"/>
</dbReference>
<dbReference type="EMBL" id="NIPW01000015">
    <property type="protein sequence ID" value="OWJ77931.1"/>
    <property type="molecule type" value="Genomic_DNA"/>
</dbReference>
<proteinExistence type="predicted"/>
<dbReference type="OrthoDB" id="9807134at2"/>
<protein>
    <recommendedName>
        <fullName evidence="3">Solute-binding protein family 3/N-terminal domain-containing protein</fullName>
    </recommendedName>
</protein>
<dbReference type="PANTHER" id="PTHR35936:SF17">
    <property type="entry name" value="ARGININE-BINDING EXTRACELLULAR PROTEIN ARTP"/>
    <property type="match status" value="1"/>
</dbReference>
<organism evidence="4 5">
    <name type="scientific">Haematobacter genomosp. 1</name>
    <dbReference type="NCBI Taxonomy" id="366618"/>
    <lineage>
        <taxon>Bacteria</taxon>
        <taxon>Pseudomonadati</taxon>
        <taxon>Pseudomonadota</taxon>
        <taxon>Alphaproteobacteria</taxon>
        <taxon>Rhodobacterales</taxon>
        <taxon>Paracoccaceae</taxon>
        <taxon>Haematobacter</taxon>
    </lineage>
</organism>
<evidence type="ECO:0000313" key="4">
    <source>
        <dbReference type="EMBL" id="OWJ77931.1"/>
    </source>
</evidence>
<feature type="signal peptide" evidence="2">
    <location>
        <begin position="1"/>
        <end position="24"/>
    </location>
</feature>